<feature type="region of interest" description="Disordered" evidence="1">
    <location>
        <begin position="265"/>
        <end position="308"/>
    </location>
</feature>
<dbReference type="Gene3D" id="3.15.10.10">
    <property type="entry name" value="Bactericidal permeability-increasing protein, domain 1"/>
    <property type="match status" value="1"/>
</dbReference>
<accession>A0A1M2VBR6</accession>
<feature type="compositionally biased region" description="Basic and acidic residues" evidence="1">
    <location>
        <begin position="199"/>
        <end position="210"/>
    </location>
</feature>
<dbReference type="InterPro" id="IPR027842">
    <property type="entry name" value="HAM1-like_C"/>
</dbReference>
<feature type="region of interest" description="Disordered" evidence="1">
    <location>
        <begin position="1"/>
        <end position="22"/>
    </location>
</feature>
<dbReference type="PANTHER" id="PTHR31138">
    <property type="entry name" value="CHROMOSOME 19, WHOLE GENOME SHOTGUN SEQUENCE"/>
    <property type="match status" value="1"/>
</dbReference>
<gene>
    <name evidence="4" type="ORF">TRAPUB_4135</name>
</gene>
<feature type="compositionally biased region" description="Polar residues" evidence="1">
    <location>
        <begin position="1"/>
        <end position="14"/>
    </location>
</feature>
<dbReference type="OrthoDB" id="19394at2759"/>
<keyword evidence="5" id="KW-1185">Reference proteome</keyword>
<dbReference type="InterPro" id="IPR045967">
    <property type="entry name" value="HAM1-like_N"/>
</dbReference>
<dbReference type="AlphaFoldDB" id="A0A1M2VBR6"/>
<dbReference type="Proteomes" id="UP000184267">
    <property type="component" value="Unassembled WGS sequence"/>
</dbReference>
<proteinExistence type="predicted"/>
<dbReference type="SUPFAM" id="SSF55394">
    <property type="entry name" value="Bactericidal permeability-increasing protein, BPI"/>
    <property type="match status" value="1"/>
</dbReference>
<dbReference type="Pfam" id="PF19343">
    <property type="entry name" value="HAM1_N"/>
    <property type="match status" value="1"/>
</dbReference>
<dbReference type="PANTHER" id="PTHR31138:SF1">
    <property type="entry name" value="PDZ DOMAIN-CONTAINING PROTEIN"/>
    <property type="match status" value="1"/>
</dbReference>
<dbReference type="EMBL" id="MNAD01001491">
    <property type="protein sequence ID" value="OJT05070.1"/>
    <property type="molecule type" value="Genomic_DNA"/>
</dbReference>
<sequence>MSLPQATKDISSNPAAGAVTEPIDRQKLQTDVDRKLRLYGIFAAIKQSRLPTNDQIDSILSHISHGSLSGSDALSPDGQKLVQDSHDILETLRKLVAEKNADELLQNFFWHTRDVNVDAAKKDPNEVLPVEGDKVRSDGQTAVQHLRTLLSLVFTNAEVRKLFSDFGVIGRDLVARGAEKVAEQARPNEAELRRIDQPAPEHKFVSEGGRKVGPNETPVPEVQLPGTDIRVAHHPRAEDPASGTAIKQGDEVKRGDVAYDEAQRKKEEFKNQAQTEASRQTEDVKQRAAVDEPVQDEADAQTRKQRLQGKWTDVKDTIRGRVPDEHKDRANEQTKRVKNFLSDEYFPEERRDQFIFRLKKVVYECQSHQDYQGSMEWLLNFLEEYASHGRTIAGHGKDSHQQLAADPNLQTSLGEIRTLLERFANGRSLDTIGDAARALYEDAQQDDGLRHWFREVDEFVRRALLEPGYILDDQANERARALRENGRQFYDDKYQGHFDNLTGSVQAWFGAIADDPLNKQIGSNFATLAKDLFFDGDGNLKFKPELWADIRQQIIPGFIEQVGYVPIPRIEYTDEAVDLVIENLALSGKNLFPNLIEMEARNFAKLSAYKNIKDEFHHEFTLTLGQVQADMRDVAFYFRKKTGTPKLTDSGLADILLGGSGLTTTVHLVSADKDRSSVFKVKDVTTTIHTLKFSIRDSKHDTLYKIFGPLATGLVKKQLQNAVGQAVRTALEYVDGQLAAVRDQMAQARAGEDVGRRDVLRQQLDARKREAEEAKKRKEARGAQFKVVTSPGDKILDAGHPDGWVNRTQERVQAAKTGEEWRSEAYSVV</sequence>
<evidence type="ECO:0000313" key="4">
    <source>
        <dbReference type="EMBL" id="OJT05070.1"/>
    </source>
</evidence>
<feature type="region of interest" description="Disordered" evidence="1">
    <location>
        <begin position="199"/>
        <end position="223"/>
    </location>
</feature>
<dbReference type="STRING" id="154538.A0A1M2VBR6"/>
<dbReference type="GO" id="GO:0008289">
    <property type="term" value="F:lipid binding"/>
    <property type="evidence" value="ECO:0007669"/>
    <property type="project" value="InterPro"/>
</dbReference>
<evidence type="ECO:0000259" key="2">
    <source>
        <dbReference type="Pfam" id="PF14613"/>
    </source>
</evidence>
<feature type="domain" description="HAM1-like N-terminal" evidence="3">
    <location>
        <begin position="15"/>
        <end position="674"/>
    </location>
</feature>
<evidence type="ECO:0000256" key="1">
    <source>
        <dbReference type="SAM" id="MobiDB-lite"/>
    </source>
</evidence>
<evidence type="ECO:0000259" key="3">
    <source>
        <dbReference type="Pfam" id="PF19343"/>
    </source>
</evidence>
<protein>
    <submittedName>
        <fullName evidence="4">Uncharacterized protein</fullName>
    </submittedName>
</protein>
<name>A0A1M2VBR6_TRAPU</name>
<reference evidence="4 5" key="1">
    <citation type="submission" date="2016-10" db="EMBL/GenBank/DDBJ databases">
        <title>Genome sequence of the basidiomycete white-rot fungus Trametes pubescens.</title>
        <authorList>
            <person name="Makela M.R."/>
            <person name="Granchi Z."/>
            <person name="Peng M."/>
            <person name="De Vries R.P."/>
            <person name="Grigoriev I."/>
            <person name="Riley R."/>
            <person name="Hilden K."/>
        </authorList>
    </citation>
    <scope>NUCLEOTIDE SEQUENCE [LARGE SCALE GENOMIC DNA]</scope>
    <source>
        <strain evidence="4 5">FBCC735</strain>
    </source>
</reference>
<feature type="domain" description="HAM1-like C-terminal" evidence="2">
    <location>
        <begin position="687"/>
        <end position="828"/>
    </location>
</feature>
<dbReference type="OMA" id="EWRSEAY"/>
<organism evidence="4 5">
    <name type="scientific">Trametes pubescens</name>
    <name type="common">White-rot fungus</name>
    <dbReference type="NCBI Taxonomy" id="154538"/>
    <lineage>
        <taxon>Eukaryota</taxon>
        <taxon>Fungi</taxon>
        <taxon>Dikarya</taxon>
        <taxon>Basidiomycota</taxon>
        <taxon>Agaricomycotina</taxon>
        <taxon>Agaricomycetes</taxon>
        <taxon>Polyporales</taxon>
        <taxon>Polyporaceae</taxon>
        <taxon>Trametes</taxon>
    </lineage>
</organism>
<evidence type="ECO:0000313" key="5">
    <source>
        <dbReference type="Proteomes" id="UP000184267"/>
    </source>
</evidence>
<dbReference type="InterPro" id="IPR017943">
    <property type="entry name" value="Bactericidal_perm-incr_a/b_dom"/>
</dbReference>
<dbReference type="Pfam" id="PF14613">
    <property type="entry name" value="HAM1_C"/>
    <property type="match status" value="1"/>
</dbReference>
<comment type="caution">
    <text evidence="4">The sequence shown here is derived from an EMBL/GenBank/DDBJ whole genome shotgun (WGS) entry which is preliminary data.</text>
</comment>
<feature type="compositionally biased region" description="Basic and acidic residues" evidence="1">
    <location>
        <begin position="279"/>
        <end position="290"/>
    </location>
</feature>